<dbReference type="Pfam" id="PF00096">
    <property type="entry name" value="zf-C2H2"/>
    <property type="match status" value="3"/>
</dbReference>
<proteinExistence type="inferred from homology"/>
<dbReference type="GeneTree" id="ENSGT01150000286944"/>
<dbReference type="AlphaFoldDB" id="A0A4W3HQ34"/>
<keyword evidence="8" id="KW-0238">DNA-binding</keyword>
<dbReference type="GO" id="GO:0005634">
    <property type="term" value="C:nucleus"/>
    <property type="evidence" value="ECO:0007669"/>
    <property type="project" value="UniProtKB-SubCell"/>
</dbReference>
<dbReference type="FunFam" id="3.30.160.60:FF:000295">
    <property type="entry name" value="zinc finger protein 19"/>
    <property type="match status" value="1"/>
</dbReference>
<reference evidence="14" key="1">
    <citation type="journal article" date="2006" name="Science">
        <title>Ancient noncoding elements conserved in the human genome.</title>
        <authorList>
            <person name="Venkatesh B."/>
            <person name="Kirkness E.F."/>
            <person name="Loh Y.H."/>
            <person name="Halpern A.L."/>
            <person name="Lee A.P."/>
            <person name="Johnson J."/>
            <person name="Dandona N."/>
            <person name="Viswanathan L.D."/>
            <person name="Tay A."/>
            <person name="Venter J.C."/>
            <person name="Strausberg R.L."/>
            <person name="Brenner S."/>
        </authorList>
    </citation>
    <scope>NUCLEOTIDE SEQUENCE [LARGE SCALE GENOMIC DNA]</scope>
</reference>
<feature type="domain" description="C2H2-type" evidence="12">
    <location>
        <begin position="81"/>
        <end position="108"/>
    </location>
</feature>
<evidence type="ECO:0000313" key="14">
    <source>
        <dbReference type="Proteomes" id="UP000314986"/>
    </source>
</evidence>
<sequence>MESTGSFIAESRGLELPGKLDLGLVTGAGSVRGQVEVALRSPRERVPSERRRFLCLECGRRFTQASSLLRHRRVHTGERPFLCQVCGKGFIQASDLVKHSRVHSGERAFWCSQCGKSFRQPETLAKHPPSSHTRYIMEGGNYLTPKTSHWGNPGPCSQRDRLVLSVSQDMRGRERERKTERV</sequence>
<dbReference type="PROSITE" id="PS50157">
    <property type="entry name" value="ZINC_FINGER_C2H2_2"/>
    <property type="match status" value="3"/>
</dbReference>
<dbReference type="Ensembl" id="ENSCMIT00000017733.1">
    <property type="protein sequence ID" value="ENSCMIP00000017395.1"/>
    <property type="gene ID" value="ENSCMIG00000008298.1"/>
</dbReference>
<dbReference type="PANTHER" id="PTHR14196">
    <property type="entry name" value="ODD-SKIPPED - RELATED"/>
    <property type="match status" value="1"/>
</dbReference>
<keyword evidence="10" id="KW-0539">Nucleus</keyword>
<keyword evidence="5 11" id="KW-0863">Zinc-finger</keyword>
<accession>A0A4W3HQ34</accession>
<keyword evidence="14" id="KW-1185">Reference proteome</keyword>
<reference evidence="13" key="5">
    <citation type="submission" date="2025-09" db="UniProtKB">
        <authorList>
            <consortium name="Ensembl"/>
        </authorList>
    </citation>
    <scope>IDENTIFICATION</scope>
</reference>
<comment type="similarity">
    <text evidence="2">Belongs to the krueppel C2H2-type zinc-finger protein family.</text>
</comment>
<reference evidence="14" key="2">
    <citation type="journal article" date="2007" name="PLoS Biol.">
        <title>Survey sequencing and comparative analysis of the elephant shark (Callorhinchus milii) genome.</title>
        <authorList>
            <person name="Venkatesh B."/>
            <person name="Kirkness E.F."/>
            <person name="Loh Y.H."/>
            <person name="Halpern A.L."/>
            <person name="Lee A.P."/>
            <person name="Johnson J."/>
            <person name="Dandona N."/>
            <person name="Viswanathan L.D."/>
            <person name="Tay A."/>
            <person name="Venter J.C."/>
            <person name="Strausberg R.L."/>
            <person name="Brenner S."/>
        </authorList>
    </citation>
    <scope>NUCLEOTIDE SEQUENCE [LARGE SCALE GENOMIC DNA]</scope>
</reference>
<evidence type="ECO:0000256" key="2">
    <source>
        <dbReference type="ARBA" id="ARBA00006991"/>
    </source>
</evidence>
<dbReference type="InterPro" id="IPR050717">
    <property type="entry name" value="C2H2-ZF_Transcription_Reg"/>
</dbReference>
<keyword evidence="3" id="KW-0479">Metal-binding</keyword>
<dbReference type="Gene3D" id="3.30.160.60">
    <property type="entry name" value="Classic Zinc Finger"/>
    <property type="match status" value="3"/>
</dbReference>
<evidence type="ECO:0000256" key="10">
    <source>
        <dbReference type="ARBA" id="ARBA00023242"/>
    </source>
</evidence>
<evidence type="ECO:0000256" key="5">
    <source>
        <dbReference type="ARBA" id="ARBA00022771"/>
    </source>
</evidence>
<dbReference type="PANTHER" id="PTHR14196:SF12">
    <property type="entry name" value="ZINC FINGER PROTEIN 208-LIKE"/>
    <property type="match status" value="1"/>
</dbReference>
<evidence type="ECO:0000256" key="6">
    <source>
        <dbReference type="ARBA" id="ARBA00022833"/>
    </source>
</evidence>
<organism evidence="13 14">
    <name type="scientific">Callorhinchus milii</name>
    <name type="common">Ghost shark</name>
    <dbReference type="NCBI Taxonomy" id="7868"/>
    <lineage>
        <taxon>Eukaryota</taxon>
        <taxon>Metazoa</taxon>
        <taxon>Chordata</taxon>
        <taxon>Craniata</taxon>
        <taxon>Vertebrata</taxon>
        <taxon>Chondrichthyes</taxon>
        <taxon>Holocephali</taxon>
        <taxon>Chimaeriformes</taxon>
        <taxon>Callorhinchidae</taxon>
        <taxon>Callorhinchus</taxon>
    </lineage>
</organism>
<dbReference type="GO" id="GO:0000981">
    <property type="term" value="F:DNA-binding transcription factor activity, RNA polymerase II-specific"/>
    <property type="evidence" value="ECO:0007669"/>
    <property type="project" value="TreeGrafter"/>
</dbReference>
<dbReference type="SMART" id="SM00355">
    <property type="entry name" value="ZnF_C2H2"/>
    <property type="match status" value="3"/>
</dbReference>
<evidence type="ECO:0000256" key="1">
    <source>
        <dbReference type="ARBA" id="ARBA00004123"/>
    </source>
</evidence>
<evidence type="ECO:0000256" key="8">
    <source>
        <dbReference type="ARBA" id="ARBA00023125"/>
    </source>
</evidence>
<dbReference type="Proteomes" id="UP000314986">
    <property type="component" value="Unassembled WGS sequence"/>
</dbReference>
<evidence type="ECO:0000256" key="9">
    <source>
        <dbReference type="ARBA" id="ARBA00023163"/>
    </source>
</evidence>
<reference evidence="14" key="3">
    <citation type="journal article" date="2014" name="Nature">
        <title>Elephant shark genome provides unique insights into gnathostome evolution.</title>
        <authorList>
            <consortium name="International Elephant Shark Genome Sequencing Consortium"/>
            <person name="Venkatesh B."/>
            <person name="Lee A.P."/>
            <person name="Ravi V."/>
            <person name="Maurya A.K."/>
            <person name="Lian M.M."/>
            <person name="Swann J.B."/>
            <person name="Ohta Y."/>
            <person name="Flajnik M.F."/>
            <person name="Sutoh Y."/>
            <person name="Kasahara M."/>
            <person name="Hoon S."/>
            <person name="Gangu V."/>
            <person name="Roy S.W."/>
            <person name="Irimia M."/>
            <person name="Korzh V."/>
            <person name="Kondrychyn I."/>
            <person name="Lim Z.W."/>
            <person name="Tay B.H."/>
            <person name="Tohari S."/>
            <person name="Kong K.W."/>
            <person name="Ho S."/>
            <person name="Lorente-Galdos B."/>
            <person name="Quilez J."/>
            <person name="Marques-Bonet T."/>
            <person name="Raney B.J."/>
            <person name="Ingham P.W."/>
            <person name="Tay A."/>
            <person name="Hillier L.W."/>
            <person name="Minx P."/>
            <person name="Boehm T."/>
            <person name="Wilson R.K."/>
            <person name="Brenner S."/>
            <person name="Warren W.C."/>
        </authorList>
    </citation>
    <scope>NUCLEOTIDE SEQUENCE [LARGE SCALE GENOMIC DNA]</scope>
</reference>
<dbReference type="InterPro" id="IPR036236">
    <property type="entry name" value="Znf_C2H2_sf"/>
</dbReference>
<keyword evidence="7" id="KW-0805">Transcription regulation</keyword>
<evidence type="ECO:0000256" key="11">
    <source>
        <dbReference type="PROSITE-ProRule" id="PRU00042"/>
    </source>
</evidence>
<keyword evidence="9" id="KW-0804">Transcription</keyword>
<protein>
    <submittedName>
        <fullName evidence="13">Uncharacterized LOC103189828</fullName>
    </submittedName>
</protein>
<reference evidence="13" key="4">
    <citation type="submission" date="2025-08" db="UniProtKB">
        <authorList>
            <consortium name="Ensembl"/>
        </authorList>
    </citation>
    <scope>IDENTIFICATION</scope>
</reference>
<evidence type="ECO:0000256" key="3">
    <source>
        <dbReference type="ARBA" id="ARBA00022723"/>
    </source>
</evidence>
<dbReference type="FunFam" id="3.30.160.60:FF:001370">
    <property type="entry name" value="Zinc finger protein"/>
    <property type="match status" value="1"/>
</dbReference>
<dbReference type="FunFam" id="3.30.160.60:FF:000624">
    <property type="entry name" value="zinc finger protein 697"/>
    <property type="match status" value="1"/>
</dbReference>
<dbReference type="GO" id="GO:0000977">
    <property type="term" value="F:RNA polymerase II transcription regulatory region sequence-specific DNA binding"/>
    <property type="evidence" value="ECO:0007669"/>
    <property type="project" value="TreeGrafter"/>
</dbReference>
<feature type="domain" description="C2H2-type" evidence="12">
    <location>
        <begin position="109"/>
        <end position="133"/>
    </location>
</feature>
<dbReference type="InterPro" id="IPR013087">
    <property type="entry name" value="Znf_C2H2_type"/>
</dbReference>
<feature type="domain" description="C2H2-type" evidence="12">
    <location>
        <begin position="53"/>
        <end position="80"/>
    </location>
</feature>
<evidence type="ECO:0000259" key="12">
    <source>
        <dbReference type="PROSITE" id="PS50157"/>
    </source>
</evidence>
<keyword evidence="4" id="KW-0677">Repeat</keyword>
<keyword evidence="6" id="KW-0862">Zinc</keyword>
<comment type="subcellular location">
    <subcellularLocation>
        <location evidence="1">Nucleus</location>
    </subcellularLocation>
</comment>
<dbReference type="GO" id="GO:0008270">
    <property type="term" value="F:zinc ion binding"/>
    <property type="evidence" value="ECO:0007669"/>
    <property type="project" value="UniProtKB-KW"/>
</dbReference>
<evidence type="ECO:0000313" key="13">
    <source>
        <dbReference type="Ensembl" id="ENSCMIP00000017395.1"/>
    </source>
</evidence>
<name>A0A4W3HQ34_CALMI</name>
<dbReference type="PROSITE" id="PS00028">
    <property type="entry name" value="ZINC_FINGER_C2H2_1"/>
    <property type="match status" value="3"/>
</dbReference>
<dbReference type="SUPFAM" id="SSF57667">
    <property type="entry name" value="beta-beta-alpha zinc fingers"/>
    <property type="match status" value="2"/>
</dbReference>
<evidence type="ECO:0000256" key="4">
    <source>
        <dbReference type="ARBA" id="ARBA00022737"/>
    </source>
</evidence>
<evidence type="ECO:0000256" key="7">
    <source>
        <dbReference type="ARBA" id="ARBA00023015"/>
    </source>
</evidence>